<dbReference type="PANTHER" id="PTHR21666">
    <property type="entry name" value="PEPTIDASE-RELATED"/>
    <property type="match status" value="1"/>
</dbReference>
<accession>A0ABW1JLB2</accession>
<keyword evidence="3" id="KW-0378">Hydrolase</keyword>
<dbReference type="InterPro" id="IPR050570">
    <property type="entry name" value="Cell_wall_metabolism_enzyme"/>
</dbReference>
<evidence type="ECO:0000313" key="3">
    <source>
        <dbReference type="EMBL" id="MFC6009934.1"/>
    </source>
</evidence>
<dbReference type="GO" id="GO:0016787">
    <property type="term" value="F:hydrolase activity"/>
    <property type="evidence" value="ECO:0007669"/>
    <property type="project" value="UniProtKB-KW"/>
</dbReference>
<sequence length="413" mass="44172">MRSGRETPSGADVESSAEALDVAGVTPGSEAISRTRRSTVAEATPESESDCGARRSTVAEATPESESDCGARRSTTDSTGPRRAPRRPTLVNGRVLRSNWREQSPAKGAARARMAQWAARYPAVGEIAGELRAGEVREVFWRRPKEQVDGLWARRPSRDRVRRILLERRVLIAGVLAVAVLATADAHVHQSPDHRPLAPGEALHVAIAYPPQLPPNPQSVTRMLDAIAAGEKRREAHVVAAAARATLERAKAEAAAAASGEWQDWMGQRAPVVPGALVPGSTPSVGGFSLPAKGAFTSGFGSRWGTMHRGIDIAGPIGSPIYAVADGTVIEAGPAQGFGLWVRIRHDDGTISIYGHMYDFFVSQGERVPAGMQIARIGNRGDSTGPHLHFEIVQNGQHVDPQAWLAMHGLRLD</sequence>
<dbReference type="SUPFAM" id="SSF51261">
    <property type="entry name" value="Duplicated hybrid motif"/>
    <property type="match status" value="1"/>
</dbReference>
<keyword evidence="4" id="KW-1185">Reference proteome</keyword>
<dbReference type="RefSeq" id="WP_378598920.1">
    <property type="nucleotide sequence ID" value="NZ_JBHSQN010000001.1"/>
</dbReference>
<organism evidence="3 4">
    <name type="scientific">Nocardia lasii</name>
    <dbReference type="NCBI Taxonomy" id="1616107"/>
    <lineage>
        <taxon>Bacteria</taxon>
        <taxon>Bacillati</taxon>
        <taxon>Actinomycetota</taxon>
        <taxon>Actinomycetes</taxon>
        <taxon>Mycobacteriales</taxon>
        <taxon>Nocardiaceae</taxon>
        <taxon>Nocardia</taxon>
    </lineage>
</organism>
<dbReference type="InterPro" id="IPR016047">
    <property type="entry name" value="M23ase_b-sheet_dom"/>
</dbReference>
<evidence type="ECO:0000313" key="4">
    <source>
        <dbReference type="Proteomes" id="UP001596223"/>
    </source>
</evidence>
<evidence type="ECO:0000256" key="1">
    <source>
        <dbReference type="SAM" id="MobiDB-lite"/>
    </source>
</evidence>
<protein>
    <submittedName>
        <fullName evidence="3">M23 family metallopeptidase</fullName>
        <ecNumber evidence="3">3.4.24.-</ecNumber>
    </submittedName>
</protein>
<gene>
    <name evidence="3" type="ORF">ACFP3H_02625</name>
</gene>
<dbReference type="Proteomes" id="UP001596223">
    <property type="component" value="Unassembled WGS sequence"/>
</dbReference>
<dbReference type="EC" id="3.4.24.-" evidence="3"/>
<feature type="domain" description="M23ase beta-sheet core" evidence="2">
    <location>
        <begin position="307"/>
        <end position="401"/>
    </location>
</feature>
<dbReference type="Pfam" id="PF01551">
    <property type="entry name" value="Peptidase_M23"/>
    <property type="match status" value="1"/>
</dbReference>
<name>A0ABW1JLB2_9NOCA</name>
<reference evidence="4" key="1">
    <citation type="journal article" date="2019" name="Int. J. Syst. Evol. Microbiol.">
        <title>The Global Catalogue of Microorganisms (GCM) 10K type strain sequencing project: providing services to taxonomists for standard genome sequencing and annotation.</title>
        <authorList>
            <consortium name="The Broad Institute Genomics Platform"/>
            <consortium name="The Broad Institute Genome Sequencing Center for Infectious Disease"/>
            <person name="Wu L."/>
            <person name="Ma J."/>
        </authorList>
    </citation>
    <scope>NUCLEOTIDE SEQUENCE [LARGE SCALE GENOMIC DNA]</scope>
    <source>
        <strain evidence="4">CCUG 36956</strain>
    </source>
</reference>
<comment type="caution">
    <text evidence="3">The sequence shown here is derived from an EMBL/GenBank/DDBJ whole genome shotgun (WGS) entry which is preliminary data.</text>
</comment>
<dbReference type="InterPro" id="IPR011055">
    <property type="entry name" value="Dup_hybrid_motif"/>
</dbReference>
<proteinExistence type="predicted"/>
<feature type="region of interest" description="Disordered" evidence="1">
    <location>
        <begin position="1"/>
        <end position="88"/>
    </location>
</feature>
<evidence type="ECO:0000259" key="2">
    <source>
        <dbReference type="Pfam" id="PF01551"/>
    </source>
</evidence>
<dbReference type="CDD" id="cd12797">
    <property type="entry name" value="M23_peptidase"/>
    <property type="match status" value="1"/>
</dbReference>
<dbReference type="PANTHER" id="PTHR21666:SF270">
    <property type="entry name" value="MUREIN HYDROLASE ACTIVATOR ENVC"/>
    <property type="match status" value="1"/>
</dbReference>
<dbReference type="Gene3D" id="2.70.70.10">
    <property type="entry name" value="Glucose Permease (Domain IIA)"/>
    <property type="match status" value="1"/>
</dbReference>
<dbReference type="EMBL" id="JBHSQN010000001">
    <property type="protein sequence ID" value="MFC6009934.1"/>
    <property type="molecule type" value="Genomic_DNA"/>
</dbReference>